<geneLocation type="chloroplast" evidence="1"/>
<dbReference type="EMBL" id="MG598531">
    <property type="protein sequence ID" value="AWD77433.1"/>
    <property type="molecule type" value="Genomic_DNA"/>
</dbReference>
<accession>A0A2S1FXE1</accession>
<organism evidence="1">
    <name type="scientific">Grateloupia filicina</name>
    <dbReference type="NCBI Taxonomy" id="31455"/>
    <lineage>
        <taxon>Eukaryota</taxon>
        <taxon>Rhodophyta</taxon>
        <taxon>Florideophyceae</taxon>
        <taxon>Rhodymeniophycidae</taxon>
        <taxon>Halymeniales</taxon>
        <taxon>Halymeniaceae</taxon>
        <taxon>Grateloupia</taxon>
    </lineage>
</organism>
<reference evidence="1" key="1">
    <citation type="submission" date="2017-12" db="EMBL/GenBank/DDBJ databases">
        <title>Complete Sequences of the chloroplast DNA of the Grateloupia filicina.</title>
        <authorList>
            <person name="Liu T."/>
            <person name="Liu C."/>
            <person name="Li Y."/>
        </authorList>
    </citation>
    <scope>NUCLEOTIDE SEQUENCE</scope>
</reference>
<proteinExistence type="predicted"/>
<keyword evidence="1" id="KW-0934">Plastid</keyword>
<dbReference type="RefSeq" id="YP_009488664.1">
    <property type="nucleotide sequence ID" value="NC_037841.1"/>
</dbReference>
<keyword evidence="1" id="KW-0150">Chloroplast</keyword>
<dbReference type="GeneID" id="36944885"/>
<dbReference type="InterPro" id="IPR012675">
    <property type="entry name" value="Beta-grasp_dom_sf"/>
</dbReference>
<protein>
    <submittedName>
        <fullName evidence="1">Ycf40</fullName>
    </submittedName>
</protein>
<dbReference type="PANTHER" id="PTHR34472:SF1">
    <property type="entry name" value="SULFUR CARRIER PROTEIN THIS"/>
    <property type="match status" value="1"/>
</dbReference>
<dbReference type="PANTHER" id="PTHR34472">
    <property type="entry name" value="SULFUR CARRIER PROTEIN THIS"/>
    <property type="match status" value="1"/>
</dbReference>
<sequence length="69" mass="7896">MKYNTVFVNGQAFNCYQSMSLKDLLIYLDFNTDFIAVEYNNEILDNSCFHNTFMQPQDTIDVITIVGGG</sequence>
<dbReference type="CDD" id="cd00565">
    <property type="entry name" value="Ubl_ThiS"/>
    <property type="match status" value="1"/>
</dbReference>
<gene>
    <name evidence="1" type="primary">ycf40</name>
    <name evidence="1" type="ORF">Grafi_p094</name>
</gene>
<dbReference type="SUPFAM" id="SSF54285">
    <property type="entry name" value="MoaD/ThiS"/>
    <property type="match status" value="1"/>
</dbReference>
<dbReference type="NCBIfam" id="TIGR01683">
    <property type="entry name" value="thiS"/>
    <property type="match status" value="1"/>
</dbReference>
<dbReference type="InterPro" id="IPR003749">
    <property type="entry name" value="ThiS/MoaD-like"/>
</dbReference>
<dbReference type="InterPro" id="IPR010035">
    <property type="entry name" value="Thi_S"/>
</dbReference>
<dbReference type="InterPro" id="IPR016155">
    <property type="entry name" value="Mopterin_synth/thiamin_S_b"/>
</dbReference>
<evidence type="ECO:0000313" key="1">
    <source>
        <dbReference type="EMBL" id="AWD77433.1"/>
    </source>
</evidence>
<name>A0A2S1FXE1_9FLOR</name>
<dbReference type="Gene3D" id="3.10.20.30">
    <property type="match status" value="1"/>
</dbReference>
<dbReference type="Pfam" id="PF02597">
    <property type="entry name" value="ThiS"/>
    <property type="match status" value="1"/>
</dbReference>
<dbReference type="AlphaFoldDB" id="A0A2S1FXE1"/>